<dbReference type="AlphaFoldDB" id="A0A1U7HJG2"/>
<keyword evidence="2" id="KW-1185">Reference proteome</keyword>
<dbReference type="EMBL" id="MRCB01000008">
    <property type="protein sequence ID" value="OKH23730.1"/>
    <property type="molecule type" value="Genomic_DNA"/>
</dbReference>
<accession>A0A1U7HJG2</accession>
<dbReference type="Proteomes" id="UP000186868">
    <property type="component" value="Unassembled WGS sequence"/>
</dbReference>
<comment type="caution">
    <text evidence="1">The sequence shown here is derived from an EMBL/GenBank/DDBJ whole genome shotgun (WGS) entry which is preliminary data.</text>
</comment>
<reference evidence="1 2" key="1">
    <citation type="submission" date="2016-11" db="EMBL/GenBank/DDBJ databases">
        <title>Draft Genome Sequences of Nine Cyanobacterial Strains from Diverse Habitats.</title>
        <authorList>
            <person name="Zhu T."/>
            <person name="Hou S."/>
            <person name="Lu X."/>
            <person name="Hess W.R."/>
        </authorList>
    </citation>
    <scope>NUCLEOTIDE SEQUENCE [LARGE SCALE GENOMIC DNA]</scope>
    <source>
        <strain evidence="1 2">NIES-593</strain>
    </source>
</reference>
<evidence type="ECO:0000313" key="1">
    <source>
        <dbReference type="EMBL" id="OKH23730.1"/>
    </source>
</evidence>
<organism evidence="1 2">
    <name type="scientific">Hydrococcus rivularis NIES-593</name>
    <dbReference type="NCBI Taxonomy" id="1921803"/>
    <lineage>
        <taxon>Bacteria</taxon>
        <taxon>Bacillati</taxon>
        <taxon>Cyanobacteriota</taxon>
        <taxon>Cyanophyceae</taxon>
        <taxon>Pleurocapsales</taxon>
        <taxon>Hydrococcaceae</taxon>
        <taxon>Hydrococcus</taxon>
    </lineage>
</organism>
<proteinExistence type="predicted"/>
<evidence type="ECO:0000313" key="2">
    <source>
        <dbReference type="Proteomes" id="UP000186868"/>
    </source>
</evidence>
<sequence length="77" mass="9019">MRERRELLSYYLQQIADGATNYSISDWAVNRLLLEIIQLGKRDLSIFEVVTSDRDKSKLPLSVKEIEEELKQESVFT</sequence>
<name>A0A1U7HJG2_9CYAN</name>
<protein>
    <submittedName>
        <fullName evidence="1">Uncharacterized protein</fullName>
    </submittedName>
</protein>
<gene>
    <name evidence="1" type="ORF">NIES593_08675</name>
</gene>